<protein>
    <submittedName>
        <fullName evidence="2">Uncharacterized protein</fullName>
    </submittedName>
</protein>
<proteinExistence type="predicted"/>
<dbReference type="AlphaFoldDB" id="A0A6P1NVV5"/>
<keyword evidence="3" id="KW-1185">Reference proteome</keyword>
<evidence type="ECO:0000313" key="3">
    <source>
        <dbReference type="Proteomes" id="UP000464214"/>
    </source>
</evidence>
<feature type="chain" id="PRO_5026807323" evidence="1">
    <location>
        <begin position="24"/>
        <end position="374"/>
    </location>
</feature>
<accession>A0A6P1NVV5</accession>
<dbReference type="Proteomes" id="UP000464214">
    <property type="component" value="Chromosome"/>
</dbReference>
<evidence type="ECO:0000256" key="1">
    <source>
        <dbReference type="SAM" id="SignalP"/>
    </source>
</evidence>
<sequence>MRKTFTVLAFTVFGLIGSLPVYAQLGSNITIKNQIILSTADTLVNVDIVEGRRNTNENQLVFIKDGAKRTVLAKDVVSYHDGVHFFKSCPVQGVATVKLIDFKVIGPVYFGRSTQPDGELGFFVKKESDSQVVSLYDHKGRLSEFFKEFLPNYDAFLQQSGLQPTYYFSSLANFISAYNSFTQPSLYLVEKYRSPERLKFSVFGSINSADFSYGEGDIGYNRAPSFNVGAIVHFKSQSKYSINVWTYFQKASLSADNHQVDITSLNVEPGLKVSFPVTPFMSFGLEPGLGLAYHLTAEINKEEHEVFMYDHIGMDDFSIGYALKASLSYKTKTSLFLGYSNYRMQADNFKNVVFGDSKRKVNFSNFKVGLAYRL</sequence>
<dbReference type="RefSeq" id="WP_160688169.1">
    <property type="nucleotide sequence ID" value="NZ_CP047897.1"/>
</dbReference>
<organism evidence="2 3">
    <name type="scientific">Nibribacter ruber</name>
    <dbReference type="NCBI Taxonomy" id="2698458"/>
    <lineage>
        <taxon>Bacteria</taxon>
        <taxon>Pseudomonadati</taxon>
        <taxon>Bacteroidota</taxon>
        <taxon>Cytophagia</taxon>
        <taxon>Cytophagales</taxon>
        <taxon>Hymenobacteraceae</taxon>
        <taxon>Nibribacter</taxon>
    </lineage>
</organism>
<keyword evidence="1" id="KW-0732">Signal</keyword>
<dbReference type="SUPFAM" id="SSF56925">
    <property type="entry name" value="OMPA-like"/>
    <property type="match status" value="1"/>
</dbReference>
<evidence type="ECO:0000313" key="2">
    <source>
        <dbReference type="EMBL" id="QHL86108.1"/>
    </source>
</evidence>
<feature type="signal peptide" evidence="1">
    <location>
        <begin position="1"/>
        <end position="23"/>
    </location>
</feature>
<gene>
    <name evidence="2" type="ORF">GU926_01050</name>
</gene>
<name>A0A6P1NVV5_9BACT</name>
<dbReference type="EMBL" id="CP047897">
    <property type="protein sequence ID" value="QHL86108.1"/>
    <property type="molecule type" value="Genomic_DNA"/>
</dbReference>
<dbReference type="KEGG" id="nib:GU926_01050"/>
<reference evidence="2 3" key="1">
    <citation type="submission" date="2020-01" db="EMBL/GenBank/DDBJ databases">
        <authorList>
            <person name="Kim M."/>
        </authorList>
    </citation>
    <scope>NUCLEOTIDE SEQUENCE [LARGE SCALE GENOMIC DNA]</scope>
    <source>
        <strain evidence="2 3">BT10</strain>
    </source>
</reference>
<dbReference type="InterPro" id="IPR011250">
    <property type="entry name" value="OMP/PagP_B-barrel"/>
</dbReference>